<evidence type="ECO:0000256" key="9">
    <source>
        <dbReference type="ARBA" id="ARBA00023303"/>
    </source>
</evidence>
<evidence type="ECO:0000256" key="1">
    <source>
        <dbReference type="ARBA" id="ARBA00004651"/>
    </source>
</evidence>
<dbReference type="GO" id="GO:0062054">
    <property type="term" value="F:fluoride channel activity"/>
    <property type="evidence" value="ECO:0007669"/>
    <property type="project" value="UniProtKB-UniRule"/>
</dbReference>
<comment type="subcellular location">
    <subcellularLocation>
        <location evidence="1 12">Cell membrane</location>
        <topology evidence="1 12">Multi-pass membrane protein</topology>
    </subcellularLocation>
</comment>
<sequence>MQAYLIVFFGAGFGGCLRHFVNLVAARTLGTAFPWGTFLINISGSLVMGLIAGFLTFRSGMQGSQHLRLFLLTGILGGYTTFSAFSLDSALLYERGDLLGMALYVGGSVALALVGVFSGLAVMRALL</sequence>
<keyword evidence="14" id="KW-1185">Reference proteome</keyword>
<comment type="catalytic activity">
    <reaction evidence="11">
        <text>fluoride(in) = fluoride(out)</text>
        <dbReference type="Rhea" id="RHEA:76159"/>
        <dbReference type="ChEBI" id="CHEBI:17051"/>
    </reaction>
    <physiologicalReaction direction="left-to-right" evidence="11">
        <dbReference type="Rhea" id="RHEA:76160"/>
    </physiologicalReaction>
</comment>
<dbReference type="GO" id="GO:0140114">
    <property type="term" value="P:cellular detoxification of fluoride"/>
    <property type="evidence" value="ECO:0007669"/>
    <property type="project" value="UniProtKB-UniRule"/>
</dbReference>
<feature type="transmembrane region" description="Helical" evidence="12">
    <location>
        <begin position="36"/>
        <end position="57"/>
    </location>
</feature>
<keyword evidence="9 12" id="KW-0407">Ion channel</keyword>
<keyword evidence="12" id="KW-0479">Metal-binding</keyword>
<keyword evidence="8 12" id="KW-0472">Membrane</keyword>
<evidence type="ECO:0000313" key="13">
    <source>
        <dbReference type="EMBL" id="PPQ26409.1"/>
    </source>
</evidence>
<evidence type="ECO:0000256" key="8">
    <source>
        <dbReference type="ARBA" id="ARBA00023136"/>
    </source>
</evidence>
<name>A0A2S6MVN2_9HYPH</name>
<feature type="transmembrane region" description="Helical" evidence="12">
    <location>
        <begin position="69"/>
        <end position="87"/>
    </location>
</feature>
<comment type="activity regulation">
    <text evidence="12">Na(+) is not transported, but it plays an essential structural role and its presence is essential for fluoride channel function.</text>
</comment>
<evidence type="ECO:0000313" key="14">
    <source>
        <dbReference type="Proteomes" id="UP000239089"/>
    </source>
</evidence>
<keyword evidence="6 12" id="KW-0915">Sodium</keyword>
<dbReference type="AlphaFoldDB" id="A0A2S6MVN2"/>
<accession>A0A2S6MVN2</accession>
<protein>
    <recommendedName>
        <fullName evidence="12">Fluoride-specific ion channel FluC</fullName>
    </recommendedName>
</protein>
<evidence type="ECO:0000256" key="10">
    <source>
        <dbReference type="ARBA" id="ARBA00035120"/>
    </source>
</evidence>
<keyword evidence="3" id="KW-0997">Cell inner membrane</keyword>
<dbReference type="Proteomes" id="UP000239089">
    <property type="component" value="Unassembled WGS sequence"/>
</dbReference>
<evidence type="ECO:0000256" key="6">
    <source>
        <dbReference type="ARBA" id="ARBA00023053"/>
    </source>
</evidence>
<evidence type="ECO:0000256" key="4">
    <source>
        <dbReference type="ARBA" id="ARBA00022692"/>
    </source>
</evidence>
<feature type="transmembrane region" description="Helical" evidence="12">
    <location>
        <begin position="99"/>
        <end position="123"/>
    </location>
</feature>
<evidence type="ECO:0000256" key="5">
    <source>
        <dbReference type="ARBA" id="ARBA00022989"/>
    </source>
</evidence>
<keyword evidence="12" id="KW-0813">Transport</keyword>
<feature type="binding site" evidence="12">
    <location>
        <position position="80"/>
    </location>
    <ligand>
        <name>Na(+)</name>
        <dbReference type="ChEBI" id="CHEBI:29101"/>
        <note>structural</note>
    </ligand>
</feature>
<dbReference type="OrthoDB" id="9806299at2"/>
<evidence type="ECO:0000256" key="3">
    <source>
        <dbReference type="ARBA" id="ARBA00022519"/>
    </source>
</evidence>
<dbReference type="InterPro" id="IPR003691">
    <property type="entry name" value="FluC"/>
</dbReference>
<comment type="similarity">
    <text evidence="10 12">Belongs to the fluoride channel Fluc/FEX (TC 1.A.43) family.</text>
</comment>
<dbReference type="GO" id="GO:0046872">
    <property type="term" value="F:metal ion binding"/>
    <property type="evidence" value="ECO:0007669"/>
    <property type="project" value="UniProtKB-KW"/>
</dbReference>
<keyword evidence="2 12" id="KW-1003">Cell membrane</keyword>
<feature type="binding site" evidence="12">
    <location>
        <position position="77"/>
    </location>
    <ligand>
        <name>Na(+)</name>
        <dbReference type="ChEBI" id="CHEBI:29101"/>
        <note>structural</note>
    </ligand>
</feature>
<evidence type="ECO:0000256" key="7">
    <source>
        <dbReference type="ARBA" id="ARBA00023065"/>
    </source>
</evidence>
<dbReference type="PANTHER" id="PTHR28259:SF1">
    <property type="entry name" value="FLUORIDE EXPORT PROTEIN 1-RELATED"/>
    <property type="match status" value="1"/>
</dbReference>
<reference evidence="13 14" key="1">
    <citation type="journal article" date="2018" name="Arch. Microbiol.">
        <title>New insights into the metabolic potential of the phototrophic purple bacterium Rhodopila globiformis DSM 161(T) from its draft genome sequence and evidence for a vanadium-dependent nitrogenase.</title>
        <authorList>
            <person name="Imhoff J.F."/>
            <person name="Rahn T."/>
            <person name="Kunzel S."/>
            <person name="Neulinger S.C."/>
        </authorList>
    </citation>
    <scope>NUCLEOTIDE SEQUENCE [LARGE SCALE GENOMIC DNA]</scope>
    <source>
        <strain evidence="13 14">DSM 16996</strain>
    </source>
</reference>
<evidence type="ECO:0000256" key="12">
    <source>
        <dbReference type="HAMAP-Rule" id="MF_00454"/>
    </source>
</evidence>
<dbReference type="NCBIfam" id="NF010794">
    <property type="entry name" value="PRK14198.1"/>
    <property type="match status" value="1"/>
</dbReference>
<dbReference type="PANTHER" id="PTHR28259">
    <property type="entry name" value="FLUORIDE EXPORT PROTEIN 1-RELATED"/>
    <property type="match status" value="1"/>
</dbReference>
<dbReference type="Pfam" id="PF02537">
    <property type="entry name" value="CRCB"/>
    <property type="match status" value="1"/>
</dbReference>
<dbReference type="HAMAP" id="MF_00454">
    <property type="entry name" value="FluC"/>
    <property type="match status" value="1"/>
</dbReference>
<keyword evidence="5 12" id="KW-1133">Transmembrane helix</keyword>
<proteinExistence type="inferred from homology"/>
<evidence type="ECO:0000256" key="2">
    <source>
        <dbReference type="ARBA" id="ARBA00022475"/>
    </source>
</evidence>
<comment type="function">
    <text evidence="12">Fluoride-specific ion channel. Important for reducing fluoride concentration in the cell, thus reducing its toxicity.</text>
</comment>
<gene>
    <name evidence="12" type="primary">fluC</name>
    <name evidence="12" type="synonym">crcB</name>
    <name evidence="13" type="ORF">CCR94_22510</name>
</gene>
<keyword evidence="4 12" id="KW-0812">Transmembrane</keyword>
<organism evidence="13 14">
    <name type="scientific">Rhodoblastus sphagnicola</name>
    <dbReference type="NCBI Taxonomy" id="333368"/>
    <lineage>
        <taxon>Bacteria</taxon>
        <taxon>Pseudomonadati</taxon>
        <taxon>Pseudomonadota</taxon>
        <taxon>Alphaproteobacteria</taxon>
        <taxon>Hyphomicrobiales</taxon>
        <taxon>Rhodoblastaceae</taxon>
        <taxon>Rhodoblastus</taxon>
    </lineage>
</organism>
<evidence type="ECO:0000256" key="11">
    <source>
        <dbReference type="ARBA" id="ARBA00035585"/>
    </source>
</evidence>
<dbReference type="RefSeq" id="WP_104510527.1">
    <property type="nucleotide sequence ID" value="NZ_JACIGC010000006.1"/>
</dbReference>
<comment type="caution">
    <text evidence="13">The sequence shown here is derived from an EMBL/GenBank/DDBJ whole genome shotgun (WGS) entry which is preliminary data.</text>
</comment>
<keyword evidence="7 12" id="KW-0406">Ion transport</keyword>
<dbReference type="EMBL" id="NHSJ01000134">
    <property type="protein sequence ID" value="PPQ26409.1"/>
    <property type="molecule type" value="Genomic_DNA"/>
</dbReference>
<dbReference type="GO" id="GO:0005886">
    <property type="term" value="C:plasma membrane"/>
    <property type="evidence" value="ECO:0007669"/>
    <property type="project" value="UniProtKB-SubCell"/>
</dbReference>